<evidence type="ECO:0000313" key="2">
    <source>
        <dbReference type="EMBL" id="MBD3688943.1"/>
    </source>
</evidence>
<evidence type="ECO:0000259" key="1">
    <source>
        <dbReference type="PROSITE" id="PS51192"/>
    </source>
</evidence>
<proteinExistence type="predicted"/>
<keyword evidence="2" id="KW-0067">ATP-binding</keyword>
<dbReference type="SUPFAM" id="SSF52540">
    <property type="entry name" value="P-loop containing nucleoside triphosphate hydrolases"/>
    <property type="match status" value="2"/>
</dbReference>
<evidence type="ECO:0000313" key="3">
    <source>
        <dbReference type="Proteomes" id="UP000627538"/>
    </source>
</evidence>
<name>A0A8I0KTT5_9ACTO</name>
<dbReference type="AlphaFoldDB" id="A0A8I0KTT5"/>
<dbReference type="GO" id="GO:0005829">
    <property type="term" value="C:cytosol"/>
    <property type="evidence" value="ECO:0007669"/>
    <property type="project" value="TreeGrafter"/>
</dbReference>
<dbReference type="SMART" id="SM00487">
    <property type="entry name" value="DEXDc"/>
    <property type="match status" value="1"/>
</dbReference>
<dbReference type="GO" id="GO:0003677">
    <property type="term" value="F:DNA binding"/>
    <property type="evidence" value="ECO:0007669"/>
    <property type="project" value="InterPro"/>
</dbReference>
<dbReference type="GO" id="GO:0005524">
    <property type="term" value="F:ATP binding"/>
    <property type="evidence" value="ECO:0007669"/>
    <property type="project" value="InterPro"/>
</dbReference>
<protein>
    <submittedName>
        <fullName evidence="2">DEAD/DEAH box helicase</fullName>
    </submittedName>
</protein>
<keyword evidence="2" id="KW-0547">Nucleotide-binding</keyword>
<dbReference type="GO" id="GO:0016787">
    <property type="term" value="F:hydrolase activity"/>
    <property type="evidence" value="ECO:0007669"/>
    <property type="project" value="InterPro"/>
</dbReference>
<dbReference type="Proteomes" id="UP000627538">
    <property type="component" value="Unassembled WGS sequence"/>
</dbReference>
<reference evidence="2 3" key="1">
    <citation type="submission" date="2020-08" db="EMBL/GenBank/DDBJ databases">
        <title>Winkia gen. nov., sp. nov., isolated from faeces of the Anser albifrons in China.</title>
        <authorList>
            <person name="Liu Q."/>
        </authorList>
    </citation>
    <scope>NUCLEOTIDE SEQUENCE [LARGE SCALE GENOMIC DNA]</scope>
    <source>
        <strain evidence="2 3">C62</strain>
    </source>
</reference>
<keyword evidence="3" id="KW-1185">Reference proteome</keyword>
<dbReference type="InterPro" id="IPR014001">
    <property type="entry name" value="Helicase_ATP-bd"/>
</dbReference>
<sequence>MSPAYPHRAAWGTAGRLRQWQQQALDSYLATKPRDFLAVATPGAGKTTFALRIAVELFGAGVITKLTVVCPTEHLKNQWAGAAARVGIHIDPSFTNSQGRAGSHFDGVAVTYAQVAKNPDVHAARTRAFPTLVIFDEIHHAGDALSWGDGVRDAFTPATRRLALTGTPFRSDTTPIPFVRYEEDERGLRRSSADYTYGYGEALRDGVVRPILFHSYSGHMEWQTSQGEQLAARLGEATTKAMEKQAWRTALDPGGRWIPEVLAAADQRLRQIRRQIPDAAGLVIASNQKAARAYAAHLREITGVEPTLVLSDDAGASERIDDFRDSDASWMVAVRMVSEGVDVPRLCVGVYATSTSTPLYFAQAVGRFVRARRRGEVASLFLPSVRPLLGLAAELETQRNHALDKVTNPDAPTIEERAMAQANATEQASASLLGEFQALQAQAEFSGVLFDGAEFGTNAEVGSLEEQEYLGIPGLLDTDQVARLLHDRQVKQLKAQRAAQKAAGQRDENARIADHRMRAAKRKELNRLVAQYSRRTGRPHAAIHAELRRRCGGPHVAQAETAQIAKRVDMVRAWFVGKTG</sequence>
<dbReference type="RefSeq" id="WP_191071946.1">
    <property type="nucleotide sequence ID" value="NZ_CP060506.1"/>
</dbReference>
<organism evidence="2 3">
    <name type="scientific">Nanchangia anserum</name>
    <dbReference type="NCBI Taxonomy" id="2692125"/>
    <lineage>
        <taxon>Bacteria</taxon>
        <taxon>Bacillati</taxon>
        <taxon>Actinomycetota</taxon>
        <taxon>Actinomycetes</taxon>
        <taxon>Actinomycetales</taxon>
        <taxon>Actinomycetaceae</taxon>
        <taxon>Nanchangia</taxon>
    </lineage>
</organism>
<dbReference type="GO" id="GO:0004386">
    <property type="term" value="F:helicase activity"/>
    <property type="evidence" value="ECO:0007669"/>
    <property type="project" value="UniProtKB-KW"/>
</dbReference>
<dbReference type="InterPro" id="IPR006935">
    <property type="entry name" value="Helicase/UvrB_N"/>
</dbReference>
<keyword evidence="2" id="KW-0378">Hydrolase</keyword>
<gene>
    <name evidence="2" type="ORF">H8R10_01655</name>
</gene>
<dbReference type="EMBL" id="JACRUO010000001">
    <property type="protein sequence ID" value="MBD3688943.1"/>
    <property type="molecule type" value="Genomic_DNA"/>
</dbReference>
<accession>A0A8I0KTT5</accession>
<dbReference type="PANTHER" id="PTHR47396:SF2">
    <property type="entry name" value="HELICASE ATP-BINDING DOMAIN-CONTAINING PROTEIN"/>
    <property type="match status" value="1"/>
</dbReference>
<dbReference type="PROSITE" id="PS51192">
    <property type="entry name" value="HELICASE_ATP_BIND_1"/>
    <property type="match status" value="1"/>
</dbReference>
<dbReference type="InterPro" id="IPR027417">
    <property type="entry name" value="P-loop_NTPase"/>
</dbReference>
<dbReference type="PANTHER" id="PTHR47396">
    <property type="entry name" value="TYPE I RESTRICTION ENZYME ECOKI R PROTEIN"/>
    <property type="match status" value="1"/>
</dbReference>
<dbReference type="Gene3D" id="3.40.50.300">
    <property type="entry name" value="P-loop containing nucleotide triphosphate hydrolases"/>
    <property type="match status" value="2"/>
</dbReference>
<feature type="domain" description="Helicase ATP-binding" evidence="1">
    <location>
        <begin position="27"/>
        <end position="186"/>
    </location>
</feature>
<dbReference type="InterPro" id="IPR050742">
    <property type="entry name" value="Helicase_Restrict-Modif_Enz"/>
</dbReference>
<comment type="caution">
    <text evidence="2">The sequence shown here is derived from an EMBL/GenBank/DDBJ whole genome shotgun (WGS) entry which is preliminary data.</text>
</comment>
<dbReference type="Pfam" id="PF04851">
    <property type="entry name" value="ResIII"/>
    <property type="match status" value="1"/>
</dbReference>
<keyword evidence="2" id="KW-0347">Helicase</keyword>